<organism evidence="2 3">
    <name type="scientific">Kribbella qitaiheensis</name>
    <dbReference type="NCBI Taxonomy" id="1544730"/>
    <lineage>
        <taxon>Bacteria</taxon>
        <taxon>Bacillati</taxon>
        <taxon>Actinomycetota</taxon>
        <taxon>Actinomycetes</taxon>
        <taxon>Propionibacteriales</taxon>
        <taxon>Kribbellaceae</taxon>
        <taxon>Kribbella</taxon>
    </lineage>
</organism>
<sequence>MEKLLSKQMWQGIGAVFAAIGLVISVVQLAKPEQAAKQSTPEPTQQPTPEPTQQQTPRPRGNISVGGDGSSNCVNVGNGNNCTISAAPVIEDQDSLGIGTTWPVSLGCDGGTTVAAMQHDVAPERVRRDPLKDIRVLLTKQHAAAYGRANLSVSLTAKVGTVVQIDNLKPIFYRDKKQVQPKWVYDPMGGCGGSYARIFALNLDTHGWKDLGVVNNDGESVPATKNISAAQLGPRFHVSHDQPAVIVVQSHVCAGYHECGVELTYSTGGHTYKRILGTSSAPFRSAGAPIQETPVWTFMDGEDTTKLHRADTTTAPTFC</sequence>
<feature type="region of interest" description="Disordered" evidence="1">
    <location>
        <begin position="34"/>
        <end position="70"/>
    </location>
</feature>
<proteinExistence type="predicted"/>
<dbReference type="AlphaFoldDB" id="A0A7G6WXI0"/>
<accession>A0A7G6WXI0</accession>
<reference evidence="2 3" key="2">
    <citation type="journal article" date="2020" name="Microbiol. Resour. Announc.">
        <title>Antarctic desert soil bacteria exhibit high novel natural product potential, evaluated through long-read genome sequencing and comparative genomics.</title>
        <authorList>
            <person name="Benaud N."/>
            <person name="Edwards R.J."/>
            <person name="Amos T.G."/>
            <person name="D'Agostino P.M."/>
            <person name="Gutierrez-Chavez C."/>
            <person name="Montgomery K."/>
            <person name="Nicetic I."/>
            <person name="Ferrari B.C."/>
        </authorList>
    </citation>
    <scope>NUCLEOTIDE SEQUENCE [LARGE SCALE GENOMIC DNA]</scope>
    <source>
        <strain evidence="2 3">SPB151</strain>
    </source>
</reference>
<dbReference type="EMBL" id="CP043661">
    <property type="protein sequence ID" value="QNE18695.1"/>
    <property type="molecule type" value="Genomic_DNA"/>
</dbReference>
<dbReference type="Proteomes" id="UP000515563">
    <property type="component" value="Chromosome"/>
</dbReference>
<gene>
    <name evidence="2" type="ORF">F1D05_13225</name>
</gene>
<keyword evidence="3" id="KW-1185">Reference proteome</keyword>
<protein>
    <submittedName>
        <fullName evidence="2">Uncharacterized protein</fullName>
    </submittedName>
</protein>
<evidence type="ECO:0000313" key="2">
    <source>
        <dbReference type="EMBL" id="QNE18695.1"/>
    </source>
</evidence>
<evidence type="ECO:0000256" key="1">
    <source>
        <dbReference type="SAM" id="MobiDB-lite"/>
    </source>
</evidence>
<dbReference type="KEGG" id="kqi:F1D05_13225"/>
<name>A0A7G6WXI0_9ACTN</name>
<reference evidence="3" key="1">
    <citation type="submission" date="2019-09" db="EMBL/GenBank/DDBJ databases">
        <title>Antimicrobial potential of Antarctic Bacteria.</title>
        <authorList>
            <person name="Benaud N."/>
            <person name="Edwards R.J."/>
            <person name="Ferrari B.C."/>
        </authorList>
    </citation>
    <scope>NUCLEOTIDE SEQUENCE [LARGE SCALE GENOMIC DNA]</scope>
    <source>
        <strain evidence="3">SPB151</strain>
    </source>
</reference>
<dbReference type="RefSeq" id="WP_185447993.1">
    <property type="nucleotide sequence ID" value="NZ_CP043661.1"/>
</dbReference>
<feature type="compositionally biased region" description="Low complexity" evidence="1">
    <location>
        <begin position="51"/>
        <end position="60"/>
    </location>
</feature>
<evidence type="ECO:0000313" key="3">
    <source>
        <dbReference type="Proteomes" id="UP000515563"/>
    </source>
</evidence>